<evidence type="ECO:0000313" key="5">
    <source>
        <dbReference type="Proteomes" id="UP000696573"/>
    </source>
</evidence>
<dbReference type="InterPro" id="IPR050346">
    <property type="entry name" value="FMO-like"/>
</dbReference>
<dbReference type="PANTHER" id="PTHR23023">
    <property type="entry name" value="DIMETHYLANILINE MONOOXYGENASE"/>
    <property type="match status" value="1"/>
</dbReference>
<dbReference type="AlphaFoldDB" id="A0A9N9VKR4"/>
<keyword evidence="2" id="KW-0274">FAD</keyword>
<dbReference type="Proteomes" id="UP000696573">
    <property type="component" value="Unassembled WGS sequence"/>
</dbReference>
<comment type="caution">
    <text evidence="4">The sequence shown here is derived from an EMBL/GenBank/DDBJ whole genome shotgun (WGS) entry which is preliminary data.</text>
</comment>
<evidence type="ECO:0000256" key="1">
    <source>
        <dbReference type="ARBA" id="ARBA00022630"/>
    </source>
</evidence>
<gene>
    <name evidence="4" type="ORF">CRHIZ90672A_00005020</name>
</gene>
<dbReference type="Gene3D" id="3.50.50.60">
    <property type="entry name" value="FAD/NAD(P)-binding domain"/>
    <property type="match status" value="2"/>
</dbReference>
<dbReference type="SUPFAM" id="SSF51905">
    <property type="entry name" value="FAD/NAD(P)-binding domain"/>
    <property type="match status" value="2"/>
</dbReference>
<accession>A0A9N9VKR4</accession>
<organism evidence="4 5">
    <name type="scientific">Clonostachys rhizophaga</name>
    <dbReference type="NCBI Taxonomy" id="160324"/>
    <lineage>
        <taxon>Eukaryota</taxon>
        <taxon>Fungi</taxon>
        <taxon>Dikarya</taxon>
        <taxon>Ascomycota</taxon>
        <taxon>Pezizomycotina</taxon>
        <taxon>Sordariomycetes</taxon>
        <taxon>Hypocreomycetidae</taxon>
        <taxon>Hypocreales</taxon>
        <taxon>Bionectriaceae</taxon>
        <taxon>Clonostachys</taxon>
    </lineage>
</organism>
<keyword evidence="5" id="KW-1185">Reference proteome</keyword>
<evidence type="ECO:0000313" key="4">
    <source>
        <dbReference type="EMBL" id="CAH0024876.1"/>
    </source>
</evidence>
<dbReference type="EMBL" id="CABFNQ020000702">
    <property type="protein sequence ID" value="CAH0024876.1"/>
    <property type="molecule type" value="Genomic_DNA"/>
</dbReference>
<proteinExistence type="predicted"/>
<sequence length="584" mass="65033">MPGTTTDHRQVLVVGAGWTGLISAKTYLDLAPETDLLIVDNERSIGGVWCKERLYPDLYAQVSHPLFEYSFYDMPREGITPDGFLSGIIPKSLLLISREILIVRSTGYTINKYLNNFARDFGLESKIKLETTVIGVKRSSSGSWLVSFDHGPDVITEKLIWAVGPGSSAVQPSWPSKGFTQPIIHSADTGSNLDRIGKVERATVVGAAKSAFDTVYFLLKAGKKVDWIIREEGGGPIAMGPPSLFGVINTVDALSTRAMASFSPSIMRTSGFWYHAIQRTRIGRLAARGFWRFANFLADYAAGYSENEHFAKIRPEPHGYGMFWARAGLGAPSAPNFWKVMHSGELNVIRSEVESLSHTNVVNLKNGISVQTDMVIACIGFEKPYRPFDRELRKELGLAYDEVDAGRWAELDAQASGKVDELLPMLKEYAPAVSSVDVKTEAVLHGPNRHYRRLIPLKLAASGDRSICFPGLVHVIVTPTISEFQALWNAAYMLNMLNLPSLDEMEMEVAVFNAWVRKRHLEMGQKHSYCIFDYLSYIDTLAGDLGIKTARKSNPFSEAFMRYKPSDYRGLIHEFLAAQNKDKQ</sequence>
<keyword evidence="1" id="KW-0285">Flavoprotein</keyword>
<evidence type="ECO:0000256" key="2">
    <source>
        <dbReference type="ARBA" id="ARBA00022827"/>
    </source>
</evidence>
<protein>
    <submittedName>
        <fullName evidence="4">Uncharacterized protein</fullName>
    </submittedName>
</protein>
<keyword evidence="3" id="KW-0560">Oxidoreductase</keyword>
<dbReference type="GO" id="GO:0016491">
    <property type="term" value="F:oxidoreductase activity"/>
    <property type="evidence" value="ECO:0007669"/>
    <property type="project" value="UniProtKB-KW"/>
</dbReference>
<evidence type="ECO:0000256" key="3">
    <source>
        <dbReference type="ARBA" id="ARBA00023002"/>
    </source>
</evidence>
<dbReference type="OrthoDB" id="2915840at2759"/>
<reference evidence="4" key="1">
    <citation type="submission" date="2021-10" db="EMBL/GenBank/DDBJ databases">
        <authorList>
            <person name="Piombo E."/>
        </authorList>
    </citation>
    <scope>NUCLEOTIDE SEQUENCE</scope>
</reference>
<dbReference type="InterPro" id="IPR036188">
    <property type="entry name" value="FAD/NAD-bd_sf"/>
</dbReference>
<name>A0A9N9VKR4_9HYPO</name>